<evidence type="ECO:0000313" key="1">
    <source>
        <dbReference type="EMBL" id="ORZ40422.1"/>
    </source>
</evidence>
<proteinExistence type="predicted"/>
<name>A0A1Y2I4N5_9FUNG</name>
<dbReference type="Proteomes" id="UP000193411">
    <property type="component" value="Unassembled WGS sequence"/>
</dbReference>
<protein>
    <submittedName>
        <fullName evidence="1">Uncharacterized protein</fullName>
    </submittedName>
</protein>
<reference evidence="1 2" key="1">
    <citation type="submission" date="2016-07" db="EMBL/GenBank/DDBJ databases">
        <title>Pervasive Adenine N6-methylation of Active Genes in Fungi.</title>
        <authorList>
            <consortium name="DOE Joint Genome Institute"/>
            <person name="Mondo S.J."/>
            <person name="Dannebaum R.O."/>
            <person name="Kuo R.C."/>
            <person name="Labutti K."/>
            <person name="Haridas S."/>
            <person name="Kuo A."/>
            <person name="Salamov A."/>
            <person name="Ahrendt S.R."/>
            <person name="Lipzen A."/>
            <person name="Sullivan W."/>
            <person name="Andreopoulos W.B."/>
            <person name="Clum A."/>
            <person name="Lindquist E."/>
            <person name="Daum C."/>
            <person name="Ramamoorthy G.K."/>
            <person name="Gryganskyi A."/>
            <person name="Culley D."/>
            <person name="Magnuson J.K."/>
            <person name="James T.Y."/>
            <person name="O'Malley M.A."/>
            <person name="Stajich J.E."/>
            <person name="Spatafora J.W."/>
            <person name="Visel A."/>
            <person name="Grigoriev I.V."/>
        </authorList>
    </citation>
    <scope>NUCLEOTIDE SEQUENCE [LARGE SCALE GENOMIC DNA]</scope>
    <source>
        <strain evidence="1 2">PL171</strain>
    </source>
</reference>
<dbReference type="EMBL" id="MCFL01000003">
    <property type="protein sequence ID" value="ORZ40422.1"/>
    <property type="molecule type" value="Genomic_DNA"/>
</dbReference>
<keyword evidence="2" id="KW-1185">Reference proteome</keyword>
<accession>A0A1Y2I4N5</accession>
<dbReference type="AlphaFoldDB" id="A0A1Y2I4N5"/>
<organism evidence="1 2">
    <name type="scientific">Catenaria anguillulae PL171</name>
    <dbReference type="NCBI Taxonomy" id="765915"/>
    <lineage>
        <taxon>Eukaryota</taxon>
        <taxon>Fungi</taxon>
        <taxon>Fungi incertae sedis</taxon>
        <taxon>Blastocladiomycota</taxon>
        <taxon>Blastocladiomycetes</taxon>
        <taxon>Blastocladiales</taxon>
        <taxon>Catenariaceae</taxon>
        <taxon>Catenaria</taxon>
    </lineage>
</organism>
<comment type="caution">
    <text evidence="1">The sequence shown here is derived from an EMBL/GenBank/DDBJ whole genome shotgun (WGS) entry which is preliminary data.</text>
</comment>
<evidence type="ECO:0000313" key="2">
    <source>
        <dbReference type="Proteomes" id="UP000193411"/>
    </source>
</evidence>
<gene>
    <name evidence="1" type="ORF">BCR44DRAFT_1425014</name>
</gene>
<sequence>MSSSAWRFSSLRGHQAMVLRETSREPTKVAFLSRYALTFVSSPENKTASPFLYESRRLKRGWAWSTQKLPQYDGEFLVA</sequence>